<dbReference type="GO" id="GO:0016020">
    <property type="term" value="C:membrane"/>
    <property type="evidence" value="ECO:0007669"/>
    <property type="project" value="InterPro"/>
</dbReference>
<dbReference type="Proteomes" id="UP000008311">
    <property type="component" value="Unassembled WGS sequence"/>
</dbReference>
<dbReference type="Gene3D" id="3.30.70.1430">
    <property type="entry name" value="Multidrug efflux transporter AcrB pore domain"/>
    <property type="match status" value="1"/>
</dbReference>
<dbReference type="SUPFAM" id="SSF82714">
    <property type="entry name" value="Multidrug efflux transporter AcrB TolC docking domain, DN and DC subdomains"/>
    <property type="match status" value="1"/>
</dbReference>
<keyword evidence="2" id="KW-1185">Reference proteome</keyword>
<dbReference type="SUPFAM" id="SSF82693">
    <property type="entry name" value="Multidrug efflux transporter AcrB pore domain, PN1, PN2, PC1 and PC2 subdomains"/>
    <property type="match status" value="2"/>
</dbReference>
<name>B9TNW2_RICCO</name>
<dbReference type="Gene3D" id="1.20.1640.10">
    <property type="entry name" value="Multidrug efflux transporter AcrB transmembrane domain"/>
    <property type="match status" value="1"/>
</dbReference>
<evidence type="ECO:0000313" key="2">
    <source>
        <dbReference type="Proteomes" id="UP000008311"/>
    </source>
</evidence>
<accession>B9TNW2</accession>
<evidence type="ECO:0008006" key="3">
    <source>
        <dbReference type="Google" id="ProtNLM"/>
    </source>
</evidence>
<dbReference type="InParanoid" id="B9TNW2"/>
<dbReference type="AlphaFoldDB" id="B9TNW2"/>
<dbReference type="Pfam" id="PF00873">
    <property type="entry name" value="ACR_tran"/>
    <property type="match status" value="1"/>
</dbReference>
<reference evidence="2" key="1">
    <citation type="journal article" date="2010" name="Nat. Biotechnol.">
        <title>Draft genome sequence of the oilseed species Ricinus communis.</title>
        <authorList>
            <person name="Chan A.P."/>
            <person name="Crabtree J."/>
            <person name="Zhao Q."/>
            <person name="Lorenzi H."/>
            <person name="Orvis J."/>
            <person name="Puiu D."/>
            <person name="Melake-Berhan A."/>
            <person name="Jones K.M."/>
            <person name="Redman J."/>
            <person name="Chen G."/>
            <person name="Cahoon E.B."/>
            <person name="Gedil M."/>
            <person name="Stanke M."/>
            <person name="Haas B.J."/>
            <person name="Wortman J.R."/>
            <person name="Fraser-Liggett C.M."/>
            <person name="Ravel J."/>
            <person name="Rabinowicz P.D."/>
        </authorList>
    </citation>
    <scope>NUCLEOTIDE SEQUENCE [LARGE SCALE GENOMIC DNA]</scope>
    <source>
        <strain evidence="2">cv. Hale</strain>
    </source>
</reference>
<feature type="non-terminal residue" evidence="1">
    <location>
        <position position="282"/>
    </location>
</feature>
<dbReference type="Gene3D" id="3.30.70.1320">
    <property type="entry name" value="Multidrug efflux transporter AcrB pore domain like"/>
    <property type="match status" value="1"/>
</dbReference>
<organism evidence="1 2">
    <name type="scientific">Ricinus communis</name>
    <name type="common">Castor bean</name>
    <dbReference type="NCBI Taxonomy" id="3988"/>
    <lineage>
        <taxon>Eukaryota</taxon>
        <taxon>Viridiplantae</taxon>
        <taxon>Streptophyta</taxon>
        <taxon>Embryophyta</taxon>
        <taxon>Tracheophyta</taxon>
        <taxon>Spermatophyta</taxon>
        <taxon>Magnoliopsida</taxon>
        <taxon>eudicotyledons</taxon>
        <taxon>Gunneridae</taxon>
        <taxon>Pentapetalae</taxon>
        <taxon>rosids</taxon>
        <taxon>fabids</taxon>
        <taxon>Malpighiales</taxon>
        <taxon>Euphorbiaceae</taxon>
        <taxon>Acalyphoideae</taxon>
        <taxon>Acalypheae</taxon>
        <taxon>Ricinus</taxon>
    </lineage>
</organism>
<evidence type="ECO:0000313" key="1">
    <source>
        <dbReference type="EMBL" id="EEF22452.1"/>
    </source>
</evidence>
<sequence length="282" mass="31315">MGWSRERWWWCRVSSCSTRKAGCEAPAGKVLLTAVMAAPLKRPRPRERRPKASTSMIERIIAWCATHRWSVFGAVLLLAGWAVNSIQKTPLDALPDLSDPQVIVFAEWMGRGPDLVEEQVTYPLVRALQSTPGVRTVRGYSMFGMSFIYVIFKDKTDIYWARTRVGEQIDRARSNLPPEVAPQLGPDATGIGWVFQYVVKDDSGQMDLARLRELQDFTIRPALQAVAGVAEVASLGGYERQFQVQVDADKLLQYGATPADVSRAVQGANSEVGARVMEMAGR</sequence>
<proteinExistence type="predicted"/>
<protein>
    <recommendedName>
        <fullName evidence="3">Efflux RND transporter permease subunit</fullName>
    </recommendedName>
</protein>
<dbReference type="Gene3D" id="3.30.2090.10">
    <property type="entry name" value="Multidrug efflux transporter AcrB TolC docking domain, DN and DC subdomains"/>
    <property type="match status" value="1"/>
</dbReference>
<gene>
    <name evidence="1" type="ORF">RCOM_2142480</name>
</gene>
<dbReference type="PANTHER" id="PTHR32063">
    <property type="match status" value="1"/>
</dbReference>
<dbReference type="EMBL" id="EQ993767">
    <property type="protein sequence ID" value="EEF22452.1"/>
    <property type="molecule type" value="Genomic_DNA"/>
</dbReference>
<dbReference type="PANTHER" id="PTHR32063:SF19">
    <property type="entry name" value="CATION EFFLUX SYSTEM PROTEIN CUSA"/>
    <property type="match status" value="1"/>
</dbReference>
<dbReference type="STRING" id="3988.B9TNW2"/>
<dbReference type="InterPro" id="IPR027463">
    <property type="entry name" value="AcrB_DN_DC_subdom"/>
</dbReference>
<dbReference type="InterPro" id="IPR001036">
    <property type="entry name" value="Acrflvin-R"/>
</dbReference>
<dbReference type="GO" id="GO:0022857">
    <property type="term" value="F:transmembrane transporter activity"/>
    <property type="evidence" value="ECO:0007669"/>
    <property type="project" value="InterPro"/>
</dbReference>